<protein>
    <submittedName>
        <fullName evidence="3">(spotted green pufferfish) hypothetical protein</fullName>
    </submittedName>
</protein>
<dbReference type="Gene3D" id="2.40.50.90">
    <property type="match status" value="4"/>
</dbReference>
<organism evidence="3">
    <name type="scientific">Tetraodon nigroviridis</name>
    <name type="common">Spotted green pufferfish</name>
    <name type="synonym">Chelonodon nigroviridis</name>
    <dbReference type="NCBI Taxonomy" id="99883"/>
    <lineage>
        <taxon>Eukaryota</taxon>
        <taxon>Metazoa</taxon>
        <taxon>Chordata</taxon>
        <taxon>Craniata</taxon>
        <taxon>Vertebrata</taxon>
        <taxon>Euteleostomi</taxon>
        <taxon>Actinopterygii</taxon>
        <taxon>Neopterygii</taxon>
        <taxon>Teleostei</taxon>
        <taxon>Neoteleostei</taxon>
        <taxon>Acanthomorphata</taxon>
        <taxon>Eupercaria</taxon>
        <taxon>Tetraodontiformes</taxon>
        <taxon>Tetradontoidea</taxon>
        <taxon>Tetraodontidae</taxon>
        <taxon>Tetraodon</taxon>
    </lineage>
</organism>
<reference evidence="3" key="1">
    <citation type="journal article" date="2004" name="Nature">
        <title>Genome duplication in the teleost fish Tetraodon nigroviridis reveals the early vertebrate proto-karyotype.</title>
        <authorList>
            <person name="Jaillon O."/>
            <person name="Aury J.-M."/>
            <person name="Brunet F."/>
            <person name="Petit J.-L."/>
            <person name="Stange-Thomann N."/>
            <person name="Mauceli E."/>
            <person name="Bouneau L."/>
            <person name="Fischer C."/>
            <person name="Ozouf-Costaz C."/>
            <person name="Bernot A."/>
            <person name="Nicaud S."/>
            <person name="Jaffe D."/>
            <person name="Fisher S."/>
            <person name="Lutfalla G."/>
            <person name="Dossat C."/>
            <person name="Segurens B."/>
            <person name="Dasilva C."/>
            <person name="Salanoubat M."/>
            <person name="Levy M."/>
            <person name="Boudet N."/>
            <person name="Castellano S."/>
            <person name="Anthouard V."/>
            <person name="Jubin C."/>
            <person name="Castelli V."/>
            <person name="Katinka M."/>
            <person name="Vacherie B."/>
            <person name="Biemont C."/>
            <person name="Skalli Z."/>
            <person name="Cattolico L."/>
            <person name="Poulain J."/>
            <person name="De Berardinis V."/>
            <person name="Cruaud C."/>
            <person name="Duprat S."/>
            <person name="Brottier P."/>
            <person name="Coutanceau J.-P."/>
            <person name="Gouzy J."/>
            <person name="Parra G."/>
            <person name="Lardier G."/>
            <person name="Chapple C."/>
            <person name="McKernan K.J."/>
            <person name="McEwan P."/>
            <person name="Bosak S."/>
            <person name="Kellis M."/>
            <person name="Volff J.-N."/>
            <person name="Guigo R."/>
            <person name="Zody M.C."/>
            <person name="Mesirov J."/>
            <person name="Lindblad-Toh K."/>
            <person name="Birren B."/>
            <person name="Nusbaum C."/>
            <person name="Kahn D."/>
            <person name="Robinson-Rechavi M."/>
            <person name="Laudet V."/>
            <person name="Schachter V."/>
            <person name="Quetier F."/>
            <person name="Saurin W."/>
            <person name="Scarpelli C."/>
            <person name="Wincker P."/>
            <person name="Lander E.S."/>
            <person name="Weissenbach J."/>
            <person name="Roest Crollius H."/>
        </authorList>
    </citation>
    <scope>NUCLEOTIDE SEQUENCE [LARGE SCALE GENOMIC DNA]</scope>
</reference>
<dbReference type="PROSITE" id="PS50304">
    <property type="entry name" value="TUDOR"/>
    <property type="match status" value="4"/>
</dbReference>
<dbReference type="InterPro" id="IPR002999">
    <property type="entry name" value="Tudor"/>
</dbReference>
<comment type="caution">
    <text evidence="3">The sequence shown here is derived from an EMBL/GenBank/DDBJ whole genome shotgun (WGS) entry which is preliminary data.</text>
</comment>
<evidence type="ECO:0000259" key="2">
    <source>
        <dbReference type="PROSITE" id="PS50304"/>
    </source>
</evidence>
<feature type="domain" description="Tudor" evidence="2">
    <location>
        <begin position="1"/>
        <end position="58"/>
    </location>
</feature>
<evidence type="ECO:0000256" key="1">
    <source>
        <dbReference type="SAM" id="MobiDB-lite"/>
    </source>
</evidence>
<dbReference type="PANTHER" id="PTHR22948">
    <property type="entry name" value="TUDOR DOMAIN CONTAINING PROTEIN"/>
    <property type="match status" value="1"/>
</dbReference>
<dbReference type="KEGG" id="tng:GSTEN00018466G001"/>
<feature type="domain" description="Tudor" evidence="2">
    <location>
        <begin position="462"/>
        <end position="521"/>
    </location>
</feature>
<feature type="domain" description="Tudor" evidence="2">
    <location>
        <begin position="228"/>
        <end position="286"/>
    </location>
</feature>
<feature type="domain" description="Tudor" evidence="2">
    <location>
        <begin position="676"/>
        <end position="732"/>
    </location>
</feature>
<sequence>MIGFPCATRRSDGKWCRSVLQQVFPNGNVVEVLNVDCGSKECVQIENVRPLAAEFFRMPVVTYICSLYGIADSCVGWTSGQIEYLKRLVLHKTVIARFEYQNTFEGVYYVTLHGEQNVNLNNLFGSMRSCFLEDDASQGPEHDRGQQPQQDGVETLMLAVTERDTARTETLIREALPPNSSCTATVQHVVDPSEFWIQTFHYATELDELMRRINGLYEGTVSRNLVSNPAVGLYCAAKAEDGDFYRATVVRLVDEKQAQVFFVDYGNTEVVSRSDIRSLPTEFRRLPCLALKCTLAGVRPKGGEWSHRACEFFIHAVMNAAVKVHVAAEINGHLDVRLTLKRAEGESDVGALMCTAGLAKRAEAPGRARDGTTEFRAVVAPSQPDPGTPRADSSHQMAPPPAAKEGATAFKTSSFPVGSILDVTVSHIQSPNDFCCQLVQRSGQLKTLMRDLQDRYRDSHFQPVADAACAARLPDDGRWYRALVVGRCATAHAKVLLVDYGQTKTIPLCDLRNLGPEFLTLPSQALRCSLLNPLDSMSVVKEWNQEAIARFWGFVETAASDFVNLKCLIYAVMHDEEKRVFNVVDLETPFESISSSMAKMFRSAPSKNLPATSFCLDSYFFSAHNIKVGTEEQMTVTCVDSVGRFFCQPSRNAHVIIDLKVKLNKLCQQLENAGCPTVSGMRCFARYTDGQWYRGQIKATKPAVLVHFVDYGDTIAVAKSDLLPVPKRVSEIMSVPAQAVMCSLSDVPVDVPQRVNRWFQSSVTECSFRTLVVARESDGRLLVELYHGKTQINAELKKRFQIGAQAGRRVLHQSRRAAAAATETKGPSQTGKAAPHTQEASTSPDADPTPAYHLCENRQKVKAAPLELYRPPHQRSPNSTGNGPTPAGSGTGPDDGLATETSQFEPKSPQPKNNLAEKLPKLEELPSKCVPAGLEAEVYVSHCNSPLSFYVQLAREEDQLVSMVEELNAPQSAPATDLLQVHPGDLVQAEFADDASWYRAVVRETSSPTAACGWSLWILEFIRRRLRC</sequence>
<dbReference type="InterPro" id="IPR050621">
    <property type="entry name" value="Tudor_domain_containing"/>
</dbReference>
<feature type="region of interest" description="Disordered" evidence="1">
    <location>
        <begin position="379"/>
        <end position="406"/>
    </location>
</feature>
<dbReference type="AlphaFoldDB" id="Q4SGV1"/>
<accession>Q4SGV1</accession>
<dbReference type="SUPFAM" id="SSF50199">
    <property type="entry name" value="Staphylococcal nuclease"/>
    <property type="match status" value="1"/>
</dbReference>
<name>Q4SGV1_TETNG</name>
<reference evidence="3" key="2">
    <citation type="submission" date="2004-02" db="EMBL/GenBank/DDBJ databases">
        <authorList>
            <consortium name="Genoscope"/>
            <consortium name="Whitehead Institute Centre for Genome Research"/>
        </authorList>
    </citation>
    <scope>NUCLEOTIDE SEQUENCE</scope>
</reference>
<dbReference type="Gene3D" id="2.30.30.140">
    <property type="match status" value="4"/>
</dbReference>
<dbReference type="OrthoDB" id="9989103at2759"/>
<gene>
    <name evidence="3" type="ORF">GSTENG00018466001</name>
</gene>
<dbReference type="Pfam" id="PF00567">
    <property type="entry name" value="TUDOR"/>
    <property type="match status" value="5"/>
</dbReference>
<dbReference type="PANTHER" id="PTHR22948:SF15">
    <property type="entry name" value="TUDOR DOMAIN-CONTAINING PROTEIN 6"/>
    <property type="match status" value="1"/>
</dbReference>
<dbReference type="SMART" id="SM00333">
    <property type="entry name" value="TUDOR"/>
    <property type="match status" value="4"/>
</dbReference>
<dbReference type="FunFam" id="2.30.30.140:FF:000018">
    <property type="entry name" value="Serine/threonine-protein kinase 31"/>
    <property type="match status" value="1"/>
</dbReference>
<feature type="region of interest" description="Disordered" evidence="1">
    <location>
        <begin position="811"/>
        <end position="852"/>
    </location>
</feature>
<dbReference type="EMBL" id="CAAE01014590">
    <property type="protein sequence ID" value="CAG00131.1"/>
    <property type="molecule type" value="Genomic_DNA"/>
</dbReference>
<dbReference type="InterPro" id="IPR035437">
    <property type="entry name" value="SNase_OB-fold_sf"/>
</dbReference>
<dbReference type="SUPFAM" id="SSF63748">
    <property type="entry name" value="Tudor/PWWP/MBT"/>
    <property type="match status" value="5"/>
</dbReference>
<proteinExistence type="predicted"/>
<feature type="region of interest" description="Disordered" evidence="1">
    <location>
        <begin position="869"/>
        <end position="914"/>
    </location>
</feature>
<evidence type="ECO:0000313" key="3">
    <source>
        <dbReference type="EMBL" id="CAG00131.1"/>
    </source>
</evidence>